<protein>
    <recommendedName>
        <fullName evidence="4">Nephrocystin 3-like N-terminal domain-containing protein</fullName>
    </recommendedName>
</protein>
<feature type="repeat" description="ANK" evidence="3">
    <location>
        <begin position="877"/>
        <end position="919"/>
    </location>
</feature>
<dbReference type="SMART" id="SM00248">
    <property type="entry name" value="ANK"/>
    <property type="match status" value="12"/>
</dbReference>
<feature type="domain" description="Nephrocystin 3-like N-terminal" evidence="4">
    <location>
        <begin position="15"/>
        <end position="141"/>
    </location>
</feature>
<dbReference type="PANTHER" id="PTHR24198">
    <property type="entry name" value="ANKYRIN REPEAT AND PROTEIN KINASE DOMAIN-CONTAINING PROTEIN"/>
    <property type="match status" value="1"/>
</dbReference>
<organism evidence="5 6">
    <name type="scientific">Didymella heteroderae</name>
    <dbReference type="NCBI Taxonomy" id="1769908"/>
    <lineage>
        <taxon>Eukaryota</taxon>
        <taxon>Fungi</taxon>
        <taxon>Dikarya</taxon>
        <taxon>Ascomycota</taxon>
        <taxon>Pezizomycotina</taxon>
        <taxon>Dothideomycetes</taxon>
        <taxon>Pleosporomycetidae</taxon>
        <taxon>Pleosporales</taxon>
        <taxon>Pleosporineae</taxon>
        <taxon>Didymellaceae</taxon>
        <taxon>Didymella</taxon>
    </lineage>
</organism>
<dbReference type="Pfam" id="PF00023">
    <property type="entry name" value="Ank"/>
    <property type="match status" value="1"/>
</dbReference>
<dbReference type="PROSITE" id="PS50297">
    <property type="entry name" value="ANK_REP_REGION"/>
    <property type="match status" value="2"/>
</dbReference>
<dbReference type="PRINTS" id="PR01415">
    <property type="entry name" value="ANKYRIN"/>
</dbReference>
<dbReference type="OrthoDB" id="1577640at2759"/>
<proteinExistence type="predicted"/>
<dbReference type="InterPro" id="IPR056884">
    <property type="entry name" value="NPHP3-like_N"/>
</dbReference>
<dbReference type="InterPro" id="IPR036770">
    <property type="entry name" value="Ankyrin_rpt-contain_sf"/>
</dbReference>
<evidence type="ECO:0000256" key="3">
    <source>
        <dbReference type="PROSITE-ProRule" id="PRU00023"/>
    </source>
</evidence>
<dbReference type="AlphaFoldDB" id="A0A9P4WN24"/>
<dbReference type="SUPFAM" id="SSF48403">
    <property type="entry name" value="Ankyrin repeat"/>
    <property type="match status" value="3"/>
</dbReference>
<evidence type="ECO:0000313" key="6">
    <source>
        <dbReference type="Proteomes" id="UP000758155"/>
    </source>
</evidence>
<name>A0A9P4WN24_9PLEO</name>
<evidence type="ECO:0000256" key="2">
    <source>
        <dbReference type="ARBA" id="ARBA00023043"/>
    </source>
</evidence>
<evidence type="ECO:0000259" key="4">
    <source>
        <dbReference type="Pfam" id="PF24883"/>
    </source>
</evidence>
<evidence type="ECO:0000256" key="1">
    <source>
        <dbReference type="ARBA" id="ARBA00022737"/>
    </source>
</evidence>
<keyword evidence="1" id="KW-0677">Repeat</keyword>
<dbReference type="PROSITE" id="PS50088">
    <property type="entry name" value="ANK_REPEAT"/>
    <property type="match status" value="3"/>
</dbReference>
<dbReference type="EMBL" id="SWKV01000043">
    <property type="protein sequence ID" value="KAF3037360.1"/>
    <property type="molecule type" value="Genomic_DNA"/>
</dbReference>
<keyword evidence="2 3" id="KW-0040">ANK repeat</keyword>
<dbReference type="Pfam" id="PF24883">
    <property type="entry name" value="NPHP3_N"/>
    <property type="match status" value="1"/>
</dbReference>
<dbReference type="Gene3D" id="1.25.40.20">
    <property type="entry name" value="Ankyrin repeat-containing domain"/>
    <property type="match status" value="4"/>
</dbReference>
<dbReference type="InterPro" id="IPR002110">
    <property type="entry name" value="Ankyrin_rpt"/>
</dbReference>
<comment type="caution">
    <text evidence="5">The sequence shown here is derived from an EMBL/GenBank/DDBJ whole genome shotgun (WGS) entry which is preliminary data.</text>
</comment>
<keyword evidence="6" id="KW-1185">Reference proteome</keyword>
<evidence type="ECO:0000313" key="5">
    <source>
        <dbReference type="EMBL" id="KAF3037360.1"/>
    </source>
</evidence>
<reference evidence="5" key="1">
    <citation type="submission" date="2019-04" db="EMBL/GenBank/DDBJ databases">
        <title>Sequencing of skin fungus with MAO and IRED activity.</title>
        <authorList>
            <person name="Marsaioli A.J."/>
            <person name="Bonatto J.M.C."/>
            <person name="Reis Junior O."/>
        </authorList>
    </citation>
    <scope>NUCLEOTIDE SEQUENCE</scope>
    <source>
        <strain evidence="5">28M1</strain>
    </source>
</reference>
<dbReference type="Pfam" id="PF12796">
    <property type="entry name" value="Ank_2"/>
    <property type="match status" value="3"/>
</dbReference>
<sequence length="1138" mass="126036">MKHAFRSMAAQSPNDLTVSYFIHGQGSDLQKTPLGVFRALLNSLLGYFPARLTKATATFTDREKRFGGYTDGRWTWTCKELQELLLETLLDNLHDRRITIFIDALDECGEVPARDLLDYFSNLSRKAEEQAVDIRLCLSSRHYPVLGLDECPTISVEQKNTEDVEWYVKDRLRSIGSLPKRKRLQDELLTKASGGFQWVYLVTEALIIRNLTGKSLVGAVASCPQSLGAMYAALLSTESEEEDRQTIKLLLWVLLAERRLSAQELREAVATSPHMACTSVAQLRSHEDWSENLTDFERYVKHVSRGLIEFRTRDFWEQWEDSDREAQFVHQSVADFLRDSNAINKEQGTTGAGHFQISRSCLKYLTMGEILSEQGLTRDQLSSRFPLAPYAVRYVFAHIKKAEEAGLAQTDLLSVVKWPSEPETAHRLRSMWEKLNHTNAGTPPGWPFLDTPVLQVLAALGSKSAFFAALKEDVGAINKKDSDGNTPLHIAIALGHYDIALELLRQFHEKQQQDRSENDSEASGNAVRFLDIDAKNNEGETALDTAVAMKAEVVLTRLISLGANLKRLGQPHLLVRHAINNGDTELLATLIAGDIDLVGAVYFAIENSLSADIVQALAEGGGDINRLVIHEADNSDEDDYDDYERVEFRQTGGNALHLACRRGLDAEVRILLTNGASPSARDLNGQCPLHIAVAFQSYYNAERTCSLETIACLLEYEPTAVEIEDYGGRSPLTALVQNFDASELEERKDLEVLGNLFLTKAQFSTPSVALTKLLLEYHEFWDLLGVEALETAALLSITKSLDIAAKNKRGQSIMWLAANRGFAALVDGLLARDSVDVNEVDDFATSPLLAAISRRHLAVVQSLLAVEGIDVNARNKLGRSPLHVAVEHETAEAQEVDVDHDIVALLFAARGIDIDAEDEHGLSPLVAAAESGCRVCVTRLLDAIGTDSDAPKNQVAYAHFAAMLADKREIAEMLAEFDRNGSSVLYTAVRTGSLDVVKRLVQQDNLKINVVDEEGNSPLRLAAEQHDKSIFKVLVDERRTNPDIEDGQGRSLLSWAAEVGNVTVVMTLLNTKRVNVNHLDPAGLTPLDKAQQNGHRMIAAILQAFTSGAQQMPYRVQHISYRGLSPALNDLDRYLDSL</sequence>
<dbReference type="PANTHER" id="PTHR24198:SF165">
    <property type="entry name" value="ANKYRIN REPEAT-CONTAINING PROTEIN-RELATED"/>
    <property type="match status" value="1"/>
</dbReference>
<feature type="repeat" description="ANK" evidence="3">
    <location>
        <begin position="483"/>
        <end position="515"/>
    </location>
</feature>
<feature type="repeat" description="ANK" evidence="3">
    <location>
        <begin position="651"/>
        <end position="683"/>
    </location>
</feature>
<accession>A0A9P4WN24</accession>
<dbReference type="Proteomes" id="UP000758155">
    <property type="component" value="Unassembled WGS sequence"/>
</dbReference>
<gene>
    <name evidence="5" type="ORF">E8E12_006488</name>
</gene>